<dbReference type="EMBL" id="CP014687">
    <property type="protein sequence ID" value="AQT05784.1"/>
    <property type="molecule type" value="Genomic_DNA"/>
</dbReference>
<gene>
    <name evidence="1" type="ORF">A0U91_14195</name>
</gene>
<protein>
    <submittedName>
        <fullName evidence="1">Uncharacterized protein</fullName>
    </submittedName>
</protein>
<dbReference type="AlphaFoldDB" id="A0A1U9LH47"/>
<dbReference type="KEGG" id="aper:A0U91_14195"/>
<evidence type="ECO:0000313" key="2">
    <source>
        <dbReference type="Proteomes" id="UP000189055"/>
    </source>
</evidence>
<dbReference type="Proteomes" id="UP000189055">
    <property type="component" value="Chromosome"/>
</dbReference>
<dbReference type="GeneID" id="95618094"/>
<evidence type="ECO:0000313" key="1">
    <source>
        <dbReference type="EMBL" id="AQT05784.1"/>
    </source>
</evidence>
<accession>A0A1U9LH47</accession>
<reference evidence="1 2" key="1">
    <citation type="submission" date="2016-03" db="EMBL/GenBank/DDBJ databases">
        <title>Acetic acid bacteria sequencing.</title>
        <authorList>
            <person name="Brandt J."/>
            <person name="Jakob F."/>
            <person name="Vogel R.F."/>
        </authorList>
    </citation>
    <scope>NUCLEOTIDE SEQUENCE [LARGE SCALE GENOMIC DNA]</scope>
    <source>
        <strain evidence="1 2">TMW2.1084</strain>
    </source>
</reference>
<dbReference type="RefSeq" id="WP_208864095.1">
    <property type="nucleotide sequence ID" value="NZ_CP014687.1"/>
</dbReference>
<organism evidence="1 2">
    <name type="scientific">Acetobacter persici</name>
    <dbReference type="NCBI Taxonomy" id="1076596"/>
    <lineage>
        <taxon>Bacteria</taxon>
        <taxon>Pseudomonadati</taxon>
        <taxon>Pseudomonadota</taxon>
        <taxon>Alphaproteobacteria</taxon>
        <taxon>Acetobacterales</taxon>
        <taxon>Acetobacteraceae</taxon>
        <taxon>Acetobacter</taxon>
    </lineage>
</organism>
<name>A0A1U9LH47_9PROT</name>
<sequence length="108" mass="11957">MREGDCPFEAAVAHQFRCPDLARMQDFEESRLPFDASVRSRDDRFRPLLGKILVREDVHPQTDSQAASRDVLAIVKGVVNGVGAEGEQDASSLVLRVPRAVFGYLETA</sequence>
<proteinExistence type="predicted"/>